<evidence type="ECO:0000256" key="12">
    <source>
        <dbReference type="HAMAP-Rule" id="MF_00418"/>
    </source>
</evidence>
<comment type="caution">
    <text evidence="12">Was originally thought to be a dihydrodipicolinate synthase (DHDPS), catalyzing the condensation of (S)-aspartate-beta-semialdehyde [(S)-ASA] and pyruvate to dihydrodipicolinate (DHDP). However, it was shown in E.coli that the product of the enzymatic reaction is not dihydrodipicolinate but in fact (4S)-4-hydroxy-2,3,4,5-tetrahydro-(2S)-dipicolinic acid (HTPA), and that the consecutive dehydration reaction leading to DHDP is not spontaneous but catalyzed by DapB.</text>
</comment>
<evidence type="ECO:0000256" key="14">
    <source>
        <dbReference type="PIRSR" id="PIRSR001365-1"/>
    </source>
</evidence>
<dbReference type="OrthoDB" id="9782828at2"/>
<keyword evidence="5 12" id="KW-0963">Cytoplasm</keyword>
<dbReference type="SMART" id="SM01130">
    <property type="entry name" value="DHDPS"/>
    <property type="match status" value="1"/>
</dbReference>
<feature type="binding site" evidence="12 15">
    <location>
        <position position="225"/>
    </location>
    <ligand>
        <name>pyruvate</name>
        <dbReference type="ChEBI" id="CHEBI:15361"/>
    </ligand>
</feature>
<proteinExistence type="inferred from homology"/>
<evidence type="ECO:0000313" key="17">
    <source>
        <dbReference type="Proteomes" id="UP000194218"/>
    </source>
</evidence>
<dbReference type="PRINTS" id="PR00146">
    <property type="entry name" value="DHPICSNTHASE"/>
</dbReference>
<comment type="function">
    <text evidence="1 12">Catalyzes the condensation of (S)-aspartate-beta-semialdehyde [(S)-ASA] and pyruvate to 4-hydroxy-tetrahydrodipicolinate (HTPA).</text>
</comment>
<keyword evidence="7 12" id="KW-0220">Diaminopimelate biosynthesis</keyword>
<feature type="site" description="Part of a proton relay during catalysis" evidence="12">
    <location>
        <position position="129"/>
    </location>
</feature>
<dbReference type="UniPathway" id="UPA00034">
    <property type="reaction ID" value="UER00017"/>
</dbReference>
<comment type="similarity">
    <text evidence="3 12 13">Belongs to the DapA family.</text>
</comment>
<gene>
    <name evidence="12" type="primary">dapA</name>
    <name evidence="16" type="ORF">CAG99_23390</name>
</gene>
<evidence type="ECO:0000256" key="13">
    <source>
        <dbReference type="PIRNR" id="PIRNR001365"/>
    </source>
</evidence>
<feature type="active site" description="Proton donor/acceptor" evidence="12 14">
    <location>
        <position position="155"/>
    </location>
</feature>
<dbReference type="Pfam" id="PF00701">
    <property type="entry name" value="DHDPS"/>
    <property type="match status" value="1"/>
</dbReference>
<dbReference type="InterPro" id="IPR002220">
    <property type="entry name" value="DapA-like"/>
</dbReference>
<protein>
    <recommendedName>
        <fullName evidence="4 12">4-hydroxy-tetrahydrodipicolinate synthase</fullName>
        <shortName evidence="12">HTPA synthase</shortName>
        <ecNumber evidence="4 12">4.3.3.7</ecNumber>
    </recommendedName>
</protein>
<dbReference type="AlphaFoldDB" id="A0A1W7D473"/>
<dbReference type="PANTHER" id="PTHR12128">
    <property type="entry name" value="DIHYDRODIPICOLINATE SYNTHASE"/>
    <property type="match status" value="1"/>
</dbReference>
<evidence type="ECO:0000256" key="7">
    <source>
        <dbReference type="ARBA" id="ARBA00022915"/>
    </source>
</evidence>
<dbReference type="Gene3D" id="3.20.20.70">
    <property type="entry name" value="Aldolase class I"/>
    <property type="match status" value="1"/>
</dbReference>
<dbReference type="InterPro" id="IPR005263">
    <property type="entry name" value="DapA"/>
</dbReference>
<name>A0A1W7D473_9ACTN</name>
<dbReference type="GO" id="GO:0019877">
    <property type="term" value="P:diaminopimelate biosynthetic process"/>
    <property type="evidence" value="ECO:0007669"/>
    <property type="project" value="UniProtKB-UniRule"/>
</dbReference>
<dbReference type="InterPro" id="IPR020624">
    <property type="entry name" value="Schiff_base-form_aldolases_CS"/>
</dbReference>
<dbReference type="PANTHER" id="PTHR12128:SF66">
    <property type="entry name" value="4-HYDROXY-2-OXOGLUTARATE ALDOLASE, MITOCHONDRIAL"/>
    <property type="match status" value="1"/>
</dbReference>
<organism evidence="16 17">
    <name type="scientific">Streptomyces marincola</name>
    <dbReference type="NCBI Taxonomy" id="2878388"/>
    <lineage>
        <taxon>Bacteria</taxon>
        <taxon>Bacillati</taxon>
        <taxon>Actinomycetota</taxon>
        <taxon>Actinomycetes</taxon>
        <taxon>Kitasatosporales</taxon>
        <taxon>Streptomycetaceae</taxon>
        <taxon>Streptomyces</taxon>
    </lineage>
</organism>
<dbReference type="NCBIfam" id="TIGR00674">
    <property type="entry name" value="dapA"/>
    <property type="match status" value="1"/>
</dbReference>
<evidence type="ECO:0000256" key="9">
    <source>
        <dbReference type="ARBA" id="ARBA00023239"/>
    </source>
</evidence>
<evidence type="ECO:0000313" key="16">
    <source>
        <dbReference type="EMBL" id="ARQ71380.1"/>
    </source>
</evidence>
<evidence type="ECO:0000256" key="6">
    <source>
        <dbReference type="ARBA" id="ARBA00022605"/>
    </source>
</evidence>
<comment type="catalytic activity">
    <reaction evidence="11 12">
        <text>L-aspartate 4-semialdehyde + pyruvate = (2S,4S)-4-hydroxy-2,3,4,5-tetrahydrodipicolinate + H2O + H(+)</text>
        <dbReference type="Rhea" id="RHEA:34171"/>
        <dbReference type="ChEBI" id="CHEBI:15361"/>
        <dbReference type="ChEBI" id="CHEBI:15377"/>
        <dbReference type="ChEBI" id="CHEBI:15378"/>
        <dbReference type="ChEBI" id="CHEBI:67139"/>
        <dbReference type="ChEBI" id="CHEBI:537519"/>
        <dbReference type="EC" id="4.3.3.7"/>
    </reaction>
</comment>
<dbReference type="GO" id="GO:0005829">
    <property type="term" value="C:cytosol"/>
    <property type="evidence" value="ECO:0007669"/>
    <property type="project" value="TreeGrafter"/>
</dbReference>
<dbReference type="EC" id="4.3.3.7" evidence="4 12"/>
<keyword evidence="8 12" id="KW-0457">Lysine biosynthesis</keyword>
<comment type="subunit">
    <text evidence="12">Homotetramer; dimer of dimers.</text>
</comment>
<dbReference type="KEGG" id="smao:CAG99_23390"/>
<dbReference type="HAMAP" id="MF_00418">
    <property type="entry name" value="DapA"/>
    <property type="match status" value="1"/>
</dbReference>
<evidence type="ECO:0000256" key="8">
    <source>
        <dbReference type="ARBA" id="ARBA00023154"/>
    </source>
</evidence>
<dbReference type="EMBL" id="CP021121">
    <property type="protein sequence ID" value="ARQ71380.1"/>
    <property type="molecule type" value="Genomic_DNA"/>
</dbReference>
<comment type="pathway">
    <text evidence="2 12">Amino-acid biosynthesis; L-lysine biosynthesis via DAP pathway; (S)-tetrahydrodipicolinate from L-aspartate: step 3/4.</text>
</comment>
<evidence type="ECO:0000256" key="2">
    <source>
        <dbReference type="ARBA" id="ARBA00005120"/>
    </source>
</evidence>
<keyword evidence="9 12" id="KW-0456">Lyase</keyword>
<dbReference type="CDD" id="cd00950">
    <property type="entry name" value="DHDPS"/>
    <property type="match status" value="1"/>
</dbReference>
<evidence type="ECO:0000256" key="11">
    <source>
        <dbReference type="ARBA" id="ARBA00047836"/>
    </source>
</evidence>
<dbReference type="GO" id="GO:0009089">
    <property type="term" value="P:lysine biosynthetic process via diaminopimelate"/>
    <property type="evidence" value="ECO:0007669"/>
    <property type="project" value="UniProtKB-UniRule"/>
</dbReference>
<keyword evidence="6 12" id="KW-0028">Amino-acid biosynthesis</keyword>
<reference evidence="16 17" key="1">
    <citation type="submission" date="2017-05" db="EMBL/GenBank/DDBJ databases">
        <title>Complete genome sequence of Streptomyces sp. SCSIO 03032 revealed the diverse biosynthetic pathways for its bioactive secondary metabolites.</title>
        <authorList>
            <person name="Ma L."/>
            <person name="Zhu Y."/>
            <person name="Zhang W."/>
            <person name="Zhang G."/>
            <person name="Tian X."/>
            <person name="Zhang S."/>
            <person name="Zhang C."/>
        </authorList>
    </citation>
    <scope>NUCLEOTIDE SEQUENCE [LARGE SCALE GENOMIC DNA]</scope>
    <source>
        <strain evidence="16 17">SCSIO 03032</strain>
    </source>
</reference>
<evidence type="ECO:0000256" key="1">
    <source>
        <dbReference type="ARBA" id="ARBA00003294"/>
    </source>
</evidence>
<dbReference type="PIRSF" id="PIRSF001365">
    <property type="entry name" value="DHDPS"/>
    <property type="match status" value="1"/>
</dbReference>
<keyword evidence="10 12" id="KW-0704">Schiff base</keyword>
<evidence type="ECO:0000256" key="3">
    <source>
        <dbReference type="ARBA" id="ARBA00007592"/>
    </source>
</evidence>
<dbReference type="PROSITE" id="PS00665">
    <property type="entry name" value="DHDPS_1"/>
    <property type="match status" value="1"/>
</dbReference>
<dbReference type="GO" id="GO:0008840">
    <property type="term" value="F:4-hydroxy-tetrahydrodipicolinate synthase activity"/>
    <property type="evidence" value="ECO:0007669"/>
    <property type="project" value="UniProtKB-UniRule"/>
</dbReference>
<feature type="binding site" evidence="12 15">
    <location>
        <position position="67"/>
    </location>
    <ligand>
        <name>pyruvate</name>
        <dbReference type="ChEBI" id="CHEBI:15361"/>
    </ligand>
</feature>
<accession>A0A1W7D473</accession>
<feature type="active site" description="Schiff-base intermediate with substrate" evidence="12 14">
    <location>
        <position position="185"/>
    </location>
</feature>
<evidence type="ECO:0000256" key="5">
    <source>
        <dbReference type="ARBA" id="ARBA00022490"/>
    </source>
</evidence>
<evidence type="ECO:0000256" key="10">
    <source>
        <dbReference type="ARBA" id="ARBA00023270"/>
    </source>
</evidence>
<keyword evidence="17" id="KW-1185">Reference proteome</keyword>
<dbReference type="SUPFAM" id="SSF51569">
    <property type="entry name" value="Aldolase"/>
    <property type="match status" value="1"/>
</dbReference>
<evidence type="ECO:0000256" key="4">
    <source>
        <dbReference type="ARBA" id="ARBA00012086"/>
    </source>
</evidence>
<feature type="site" description="Part of a proton relay during catalysis" evidence="12">
    <location>
        <position position="66"/>
    </location>
</feature>
<sequence>MHDATTTPAPAPAPVAAPGAPFGRCAAAMITPFSADGGTLDRAGARRLAAHLVDRGGCDALVVSGTTGESPTTTDAEKTALVATVAEAVGDRAAVVAGVGTADTAHTVALARATRGAGAHGLLVATPYYSRPTQEAIVHHLRTVADATDLPVMLYDNPARTGEGTALTADSLRALAEHPRIVAVKDCSGDLLKAGLVLRETGLAVYAGSDELTLPLLALGAAGCVSTAANVAGPQVRGVIDAFAAGDTEGAARRHLALLPLVDALMNEVPGTVAVKALFRAAGLPGGPVRGPLLPAGEELTARLAEVLTDVLGGAEE</sequence>
<evidence type="ECO:0000256" key="15">
    <source>
        <dbReference type="PIRSR" id="PIRSR001365-2"/>
    </source>
</evidence>
<dbReference type="RefSeq" id="WP_086161220.1">
    <property type="nucleotide sequence ID" value="NZ_CP021121.1"/>
</dbReference>
<comment type="subcellular location">
    <subcellularLocation>
        <location evidence="12">Cytoplasm</location>
    </subcellularLocation>
</comment>
<dbReference type="Proteomes" id="UP000194218">
    <property type="component" value="Chromosome"/>
</dbReference>
<dbReference type="InterPro" id="IPR013785">
    <property type="entry name" value="Aldolase_TIM"/>
</dbReference>